<dbReference type="FunFam" id="3.40.50.410:FF:000054">
    <property type="entry name" value="von Willebrand factor A domain containing 2"/>
    <property type="match status" value="1"/>
</dbReference>
<dbReference type="SMART" id="SM00327">
    <property type="entry name" value="VWA"/>
    <property type="match status" value="3"/>
</dbReference>
<dbReference type="InterPro" id="IPR000742">
    <property type="entry name" value="EGF"/>
</dbReference>
<dbReference type="InterPro" id="IPR036465">
    <property type="entry name" value="vWFA_dom_sf"/>
</dbReference>
<dbReference type="GeneID" id="103063046"/>
<dbReference type="PANTHER" id="PTHR24020">
    <property type="entry name" value="COLLAGEN ALPHA"/>
    <property type="match status" value="1"/>
</dbReference>
<evidence type="ECO:0000256" key="5">
    <source>
        <dbReference type="ARBA" id="ARBA00022729"/>
    </source>
</evidence>
<feature type="transmembrane region" description="Helical" evidence="11">
    <location>
        <begin position="21"/>
        <end position="44"/>
    </location>
</feature>
<dbReference type="GO" id="GO:0005615">
    <property type="term" value="C:extracellular space"/>
    <property type="evidence" value="ECO:0007669"/>
    <property type="project" value="TreeGrafter"/>
</dbReference>
<dbReference type="OrthoDB" id="6132182at2759"/>
<feature type="domain" description="EGF-like" evidence="12">
    <location>
        <begin position="736"/>
        <end position="771"/>
    </location>
</feature>
<dbReference type="PROSITE" id="PS50234">
    <property type="entry name" value="VWFA"/>
    <property type="match status" value="3"/>
</dbReference>
<dbReference type="OMA" id="RFLHVVW"/>
<comment type="caution">
    <text evidence="10">Lacks conserved residue(s) required for the propagation of feature annotation.</text>
</comment>
<dbReference type="Gene3D" id="3.40.50.410">
    <property type="entry name" value="von Willebrand factor, type A domain"/>
    <property type="match status" value="3"/>
</dbReference>
<dbReference type="PROSITE" id="PS50026">
    <property type="entry name" value="EGF_3"/>
    <property type="match status" value="2"/>
</dbReference>
<dbReference type="FunFam" id="3.40.50.410:FF:000003">
    <property type="entry name" value="Collagen type VI alpha 3 chain"/>
    <property type="match status" value="1"/>
</dbReference>
<keyword evidence="5" id="KW-0732">Signal</keyword>
<dbReference type="FunFam" id="2.10.25.10:FF:000066">
    <property type="entry name" value="FAT atypical cadherin 4"/>
    <property type="match status" value="1"/>
</dbReference>
<keyword evidence="9" id="KW-1015">Disulfide bond</keyword>
<feature type="domain" description="VWFA" evidence="13">
    <location>
        <begin position="555"/>
        <end position="729"/>
    </location>
</feature>
<dbReference type="InterPro" id="IPR050525">
    <property type="entry name" value="ECM_Assembly_Org"/>
</dbReference>
<evidence type="ECO:0000256" key="8">
    <source>
        <dbReference type="ARBA" id="ARBA00023119"/>
    </source>
</evidence>
<feature type="domain" description="EGF-like" evidence="12">
    <location>
        <begin position="318"/>
        <end position="355"/>
    </location>
</feature>
<keyword evidence="8" id="KW-0176">Collagen</keyword>
<dbReference type="FunFam" id="3.40.50.410:FF:000047">
    <property type="entry name" value="von Willebrand factor A domain containing 2"/>
    <property type="match status" value="1"/>
</dbReference>
<organism evidence="14 15">
    <name type="scientific">Python bivittatus</name>
    <name type="common">Burmese python</name>
    <name type="synonym">Python molurus bivittatus</name>
    <dbReference type="NCBI Taxonomy" id="176946"/>
    <lineage>
        <taxon>Eukaryota</taxon>
        <taxon>Metazoa</taxon>
        <taxon>Chordata</taxon>
        <taxon>Craniata</taxon>
        <taxon>Vertebrata</taxon>
        <taxon>Euteleostomi</taxon>
        <taxon>Lepidosauria</taxon>
        <taxon>Squamata</taxon>
        <taxon>Bifurcata</taxon>
        <taxon>Unidentata</taxon>
        <taxon>Episquamata</taxon>
        <taxon>Toxicofera</taxon>
        <taxon>Serpentes</taxon>
        <taxon>Henophidia</taxon>
        <taxon>Pythonidae</taxon>
        <taxon>Python</taxon>
    </lineage>
</organism>
<dbReference type="CDD" id="cd00054">
    <property type="entry name" value="EGF_CA"/>
    <property type="match status" value="1"/>
</dbReference>
<evidence type="ECO:0000256" key="2">
    <source>
        <dbReference type="ARBA" id="ARBA00022525"/>
    </source>
</evidence>
<dbReference type="InterPro" id="IPR001881">
    <property type="entry name" value="EGF-like_Ca-bd_dom"/>
</dbReference>
<keyword evidence="11" id="KW-1133">Transmembrane helix</keyword>
<evidence type="ECO:0000256" key="10">
    <source>
        <dbReference type="PROSITE-ProRule" id="PRU00076"/>
    </source>
</evidence>
<sequence>MRSALQPPRAGDLFGKPGRSIVIMNLIHFESVCIFLLFQVFVSWSIQELQVSQEIIGKISAAGQLMNCSAPVDILFLLDGSYSIGKGSFERSKYLTIKLCDALDISPEKVRVGAIQFSNTPHLEFSLDAYFTKDEIKDQLKKIVFKGGRTETGLALKCILQQGFRGGRNSSVPQILIILTDGRSQSNMSTLAKQLKERGIAVFAIGVNFPRWEELYALASEPVEHYTLFAEDTDDASNGLYTTLTLSAICDAAFLGCRAESYPCERKTLERVKELVGNYFCWKGSKSSNVVRTSLCPFYNWRNTFIKYPSTCYRTTCSDPCDSHPCQNGGTCIQQGLEGYHCICPVGFGGDSNCAPKINLECSVDLHFLVDSSSSTTLEGFLHYKAFLKRFLHAVWNRETLGNVGMAHYSNDVKMIAQIGDYRDVFSLVKIIDSMEFNGGNTLTGKALRFITRHGFKSVPIFADVPDDLPRVVILLTNSKAEDSVVEAAKFSRSQGIFLIGIGSEVLRGELDEITGNPKRTIIYSTPQDLFNKITELQKKICSIDSQGCPFQSLDLVFALDSSASTGRMNFAQMKNFVSSLSSQFGINRDVTQVSLVVFGKRPQTVFGLDVHVTGSALQEAIKQAPFLGGSASVGSALLHIHDDVMVIQKGARPGVKKVVVVLTSGAGVEDAVVPAQQLRSNDISLLIIVTEHVQMGLLLRIAGSYNNLVRISSYEDLRQNEDFIIEKLCDEAKTSVNICKPNPCMNYGICIPENGNYWCQCQGWEGPHCENRMQRSDTSQSWKHPAMIHAQLN</sequence>
<dbReference type="Pfam" id="PF00092">
    <property type="entry name" value="VWA"/>
    <property type="match status" value="3"/>
</dbReference>
<dbReference type="Proteomes" id="UP000695026">
    <property type="component" value="Unplaced"/>
</dbReference>
<evidence type="ECO:0000256" key="7">
    <source>
        <dbReference type="ARBA" id="ARBA00022889"/>
    </source>
</evidence>
<evidence type="ECO:0000256" key="1">
    <source>
        <dbReference type="ARBA" id="ARBA00004498"/>
    </source>
</evidence>
<feature type="domain" description="VWFA" evidence="13">
    <location>
        <begin position="365"/>
        <end position="541"/>
    </location>
</feature>
<dbReference type="SMART" id="SM00181">
    <property type="entry name" value="EGF"/>
    <property type="match status" value="2"/>
</dbReference>
<feature type="domain" description="VWFA" evidence="13">
    <location>
        <begin position="73"/>
        <end position="244"/>
    </location>
</feature>
<dbReference type="CTD" id="340706"/>
<dbReference type="KEGG" id="pbi:103063046"/>
<dbReference type="GO" id="GO:0005604">
    <property type="term" value="C:basement membrane"/>
    <property type="evidence" value="ECO:0007669"/>
    <property type="project" value="TreeGrafter"/>
</dbReference>
<evidence type="ECO:0000259" key="12">
    <source>
        <dbReference type="PROSITE" id="PS50026"/>
    </source>
</evidence>
<protein>
    <submittedName>
        <fullName evidence="15">von Willebrand factor A domain-containing protein 2 isoform X1</fullName>
    </submittedName>
</protein>
<dbReference type="RefSeq" id="XP_025028156.1">
    <property type="nucleotide sequence ID" value="XM_025172388.1"/>
</dbReference>
<dbReference type="Gene3D" id="2.10.25.10">
    <property type="entry name" value="Laminin"/>
    <property type="match status" value="2"/>
</dbReference>
<name>A0A9F5J9U6_PYTBI</name>
<evidence type="ECO:0000256" key="4">
    <source>
        <dbReference type="ARBA" id="ARBA00022536"/>
    </source>
</evidence>
<keyword evidence="2" id="KW-0964">Secreted</keyword>
<keyword evidence="6" id="KW-0677">Repeat</keyword>
<keyword evidence="3" id="KW-0272">Extracellular matrix</keyword>
<dbReference type="InterPro" id="IPR002035">
    <property type="entry name" value="VWF_A"/>
</dbReference>
<keyword evidence="7" id="KW-0130">Cell adhesion</keyword>
<evidence type="ECO:0000259" key="13">
    <source>
        <dbReference type="PROSITE" id="PS50234"/>
    </source>
</evidence>
<reference evidence="15" key="1">
    <citation type="submission" date="2025-08" db="UniProtKB">
        <authorList>
            <consortium name="RefSeq"/>
        </authorList>
    </citation>
    <scope>IDENTIFICATION</scope>
    <source>
        <tissue evidence="15">Liver</tissue>
    </source>
</reference>
<dbReference type="SUPFAM" id="SSF57196">
    <property type="entry name" value="EGF/Laminin"/>
    <property type="match status" value="1"/>
</dbReference>
<proteinExistence type="predicted"/>
<keyword evidence="11" id="KW-0812">Transmembrane</keyword>
<accession>A0A9F5J9U6</accession>
<keyword evidence="11" id="KW-0472">Membrane</keyword>
<dbReference type="GO" id="GO:0007161">
    <property type="term" value="P:calcium-independent cell-matrix adhesion"/>
    <property type="evidence" value="ECO:0007669"/>
    <property type="project" value="TreeGrafter"/>
</dbReference>
<keyword evidence="14" id="KW-1185">Reference proteome</keyword>
<evidence type="ECO:0000313" key="14">
    <source>
        <dbReference type="Proteomes" id="UP000695026"/>
    </source>
</evidence>
<evidence type="ECO:0000256" key="3">
    <source>
        <dbReference type="ARBA" id="ARBA00022530"/>
    </source>
</evidence>
<dbReference type="GO" id="GO:0005581">
    <property type="term" value="C:collagen trimer"/>
    <property type="evidence" value="ECO:0007669"/>
    <property type="project" value="UniProtKB-KW"/>
</dbReference>
<dbReference type="CDD" id="cd01472">
    <property type="entry name" value="vWA_collagen"/>
    <property type="match status" value="1"/>
</dbReference>
<dbReference type="CDD" id="cd00053">
    <property type="entry name" value="EGF"/>
    <property type="match status" value="1"/>
</dbReference>
<keyword evidence="4 10" id="KW-0245">EGF-like domain</keyword>
<dbReference type="SUPFAM" id="SSF53300">
    <property type="entry name" value="vWA-like"/>
    <property type="match status" value="3"/>
</dbReference>
<evidence type="ECO:0000256" key="6">
    <source>
        <dbReference type="ARBA" id="ARBA00022737"/>
    </source>
</evidence>
<dbReference type="PROSITE" id="PS01186">
    <property type="entry name" value="EGF_2"/>
    <property type="match status" value="1"/>
</dbReference>
<dbReference type="PANTHER" id="PTHR24020:SF37">
    <property type="entry name" value="VON WILLEBRAND FACTOR A DOMAIN-CONTAINING PROTEIN 2"/>
    <property type="match status" value="1"/>
</dbReference>
<dbReference type="AlphaFoldDB" id="A0A9F5J9U6"/>
<comment type="subcellular location">
    <subcellularLocation>
        <location evidence="1">Secreted</location>
        <location evidence="1">Extracellular space</location>
        <location evidence="1">Extracellular matrix</location>
    </subcellularLocation>
</comment>
<dbReference type="PRINTS" id="PR00453">
    <property type="entry name" value="VWFADOMAIN"/>
</dbReference>
<dbReference type="SMART" id="SM00179">
    <property type="entry name" value="EGF_CA"/>
    <property type="match status" value="2"/>
</dbReference>
<evidence type="ECO:0000256" key="9">
    <source>
        <dbReference type="ARBA" id="ARBA00023157"/>
    </source>
</evidence>
<dbReference type="Pfam" id="PF00008">
    <property type="entry name" value="EGF"/>
    <property type="match status" value="1"/>
</dbReference>
<dbReference type="GO" id="GO:0005509">
    <property type="term" value="F:calcium ion binding"/>
    <property type="evidence" value="ECO:0007669"/>
    <property type="project" value="InterPro"/>
</dbReference>
<gene>
    <name evidence="15" type="primary">VWA2</name>
</gene>
<evidence type="ECO:0000313" key="15">
    <source>
        <dbReference type="RefSeq" id="XP_025028156.1"/>
    </source>
</evidence>
<evidence type="ECO:0000256" key="11">
    <source>
        <dbReference type="SAM" id="Phobius"/>
    </source>
</evidence>